<sequence>MFNPLRLLMCLLAFLAEPLLIRIENHLECTGRWKMAQRLREKQSSWRMIDFTETREIVLTNIENDMTRRGMLQKEAFLKDEYRQINKTEPSEGGSSEQLEACHKELDNLDWQIWRTERIDYVHTSKMPESPWRRALLTRRKHPEWYMMKYLRWDCAERGGCCGRDCGCCKQPRSTKRPNALSHCTAECDCCTLFRGFELSAEDQKLANP</sequence>
<proteinExistence type="predicted"/>
<reference evidence="2 3" key="1">
    <citation type="submission" date="2018-07" db="EMBL/GenBank/DDBJ databases">
        <title>Section-level genome sequencing of Aspergillus section Nigri to investigate inter- and intra-species variation.</title>
        <authorList>
            <consortium name="DOE Joint Genome Institute"/>
            <person name="Vesth T.C."/>
            <person name="Nybo J.L."/>
            <person name="Theobald S."/>
            <person name="Frisvad J.C."/>
            <person name="Larsen T.O."/>
            <person name="Nielsen K.F."/>
            <person name="Hoof J.B."/>
            <person name="Brandl J."/>
            <person name="Salamov A."/>
            <person name="Riley R."/>
            <person name="Gladden J.M."/>
            <person name="Phatale P."/>
            <person name="Nielsen M.T."/>
            <person name="Lyhne E.K."/>
            <person name="Kogle M.E."/>
            <person name="Strasser K."/>
            <person name="McDonnell E."/>
            <person name="Barry K."/>
            <person name="Clum A."/>
            <person name="Chen C."/>
            <person name="Nolan M."/>
            <person name="Sandor L."/>
            <person name="Kuo A."/>
            <person name="Lipzen A."/>
            <person name="Hainaut M."/>
            <person name="Drula E."/>
            <person name="Tsang A."/>
            <person name="Magnuson J.K."/>
            <person name="Henrissat B."/>
            <person name="Wiebenga A."/>
            <person name="Simmons B.A."/>
            <person name="Makela M.R."/>
            <person name="De vries R.P."/>
            <person name="Grigoriev I.V."/>
            <person name="Mortensen U.H."/>
            <person name="Baker S.E."/>
            <person name="Andersen M.R."/>
        </authorList>
    </citation>
    <scope>NUCLEOTIDE SEQUENCE [LARGE SCALE GENOMIC DNA]</scope>
    <source>
        <strain evidence="2 3">ATCC 13496</strain>
    </source>
</reference>
<dbReference type="VEuPathDB" id="FungiDB:M747DRAFT_304842"/>
<dbReference type="Proteomes" id="UP000253845">
    <property type="component" value="Unassembled WGS sequence"/>
</dbReference>
<evidence type="ECO:0000313" key="3">
    <source>
        <dbReference type="Proteomes" id="UP000253845"/>
    </source>
</evidence>
<evidence type="ECO:0000256" key="1">
    <source>
        <dbReference type="SAM" id="SignalP"/>
    </source>
</evidence>
<dbReference type="EMBL" id="KZ851911">
    <property type="protein sequence ID" value="RDH21429.1"/>
    <property type="molecule type" value="Genomic_DNA"/>
</dbReference>
<evidence type="ECO:0000313" key="2">
    <source>
        <dbReference type="EMBL" id="RDH21429.1"/>
    </source>
</evidence>
<gene>
    <name evidence="2" type="ORF">M747DRAFT_304842</name>
</gene>
<dbReference type="AlphaFoldDB" id="A0A370C301"/>
<organism evidence="2 3">
    <name type="scientific">Aspergillus niger ATCC 13496</name>
    <dbReference type="NCBI Taxonomy" id="1353008"/>
    <lineage>
        <taxon>Eukaryota</taxon>
        <taxon>Fungi</taxon>
        <taxon>Dikarya</taxon>
        <taxon>Ascomycota</taxon>
        <taxon>Pezizomycotina</taxon>
        <taxon>Eurotiomycetes</taxon>
        <taxon>Eurotiomycetidae</taxon>
        <taxon>Eurotiales</taxon>
        <taxon>Aspergillaceae</taxon>
        <taxon>Aspergillus</taxon>
        <taxon>Aspergillus subgen. Circumdati</taxon>
    </lineage>
</organism>
<feature type="signal peptide" evidence="1">
    <location>
        <begin position="1"/>
        <end position="23"/>
    </location>
</feature>
<feature type="chain" id="PRO_5016579811" evidence="1">
    <location>
        <begin position="24"/>
        <end position="209"/>
    </location>
</feature>
<accession>A0A370C301</accession>
<keyword evidence="1" id="KW-0732">Signal</keyword>
<name>A0A370C301_ASPNG</name>
<protein>
    <submittedName>
        <fullName evidence="2">Uncharacterized protein</fullName>
    </submittedName>
</protein>